<dbReference type="GeneID" id="43586844"/>
<reference evidence="2" key="2">
    <citation type="submission" date="2024-01" db="EMBL/GenBank/DDBJ databases">
        <title>Comparative genomics of Cryptococcus and Kwoniella reveals pathogenesis evolution and contrasting modes of karyotype evolution via chromosome fusion or intercentromeric recombination.</title>
        <authorList>
            <person name="Coelho M.A."/>
            <person name="David-Palma M."/>
            <person name="Shea T."/>
            <person name="Bowers K."/>
            <person name="McGinley-Smith S."/>
            <person name="Mohammad A.W."/>
            <person name="Gnirke A."/>
            <person name="Yurkov A.M."/>
            <person name="Nowrousian M."/>
            <person name="Sun S."/>
            <person name="Cuomo C.A."/>
            <person name="Heitman J."/>
        </authorList>
    </citation>
    <scope>NUCLEOTIDE SEQUENCE</scope>
    <source>
        <strain evidence="2">CBS 12478</strain>
    </source>
</reference>
<evidence type="ECO:0000256" key="1">
    <source>
        <dbReference type="SAM" id="MobiDB-lite"/>
    </source>
</evidence>
<dbReference type="AlphaFoldDB" id="A0A5M6C4V0"/>
<feature type="region of interest" description="Disordered" evidence="1">
    <location>
        <begin position="1"/>
        <end position="45"/>
    </location>
</feature>
<protein>
    <submittedName>
        <fullName evidence="2">Uncharacterized protein</fullName>
    </submittedName>
</protein>
<dbReference type="EMBL" id="CP144052">
    <property type="protein sequence ID" value="WWD16645.1"/>
    <property type="molecule type" value="Genomic_DNA"/>
</dbReference>
<dbReference type="KEGG" id="ksn:43586844"/>
<evidence type="ECO:0000313" key="3">
    <source>
        <dbReference type="Proteomes" id="UP000322225"/>
    </source>
</evidence>
<organism evidence="2 3">
    <name type="scientific">Kwoniella shandongensis</name>
    <dbReference type="NCBI Taxonomy" id="1734106"/>
    <lineage>
        <taxon>Eukaryota</taxon>
        <taxon>Fungi</taxon>
        <taxon>Dikarya</taxon>
        <taxon>Basidiomycota</taxon>
        <taxon>Agaricomycotina</taxon>
        <taxon>Tremellomycetes</taxon>
        <taxon>Tremellales</taxon>
        <taxon>Cryptococcaceae</taxon>
        <taxon>Kwoniella</taxon>
    </lineage>
</organism>
<sequence>MTRGRYDEDEFNPYNSRRSHQQSRPSRPSSGGTYPGTAFAPRPNYPALETAFSRLDINDGPVLPEYYPQTRGHSNPSFPRPSSVQRPREPLMVPPPPTRQPSPYIQPQPVTFSGPPPTTYSPQNPVHVRAIDRVTIRDDPRKDDSTDSLSFGRLCVLVVRVCHKLLADKKSDRDRDPAHPQMRVLDAKPKSKVQEARVLAHSHFKALAGSLTHPAETFTSTWMARMSSTLQSLRLLKSEVELPSISLLLAKWPWWMRGVVLIRNNKREGADLIVRFARKDTPRLRLRGGFRATSKAEGSMLGVNPSQVHIWSLREMIRLRTKTRSGPKSALIPVTPGNTIRYLPFNAEVDRREQGKTEVYDI</sequence>
<feature type="compositionally biased region" description="Polar residues" evidence="1">
    <location>
        <begin position="71"/>
        <end position="85"/>
    </location>
</feature>
<dbReference type="Proteomes" id="UP000322225">
    <property type="component" value="Chromosome 2"/>
</dbReference>
<feature type="compositionally biased region" description="Pro residues" evidence="1">
    <location>
        <begin position="92"/>
        <end position="106"/>
    </location>
</feature>
<accession>A0A5M6C4V0</accession>
<gene>
    <name evidence="2" type="ORF">CI109_101075</name>
</gene>
<reference evidence="2" key="1">
    <citation type="submission" date="2017-08" db="EMBL/GenBank/DDBJ databases">
        <authorList>
            <person name="Cuomo C."/>
            <person name="Billmyre B."/>
            <person name="Heitman J."/>
        </authorList>
    </citation>
    <scope>NUCLEOTIDE SEQUENCE</scope>
    <source>
        <strain evidence="2">CBS 12478</strain>
    </source>
</reference>
<evidence type="ECO:0000313" key="2">
    <source>
        <dbReference type="EMBL" id="WWD16645.1"/>
    </source>
</evidence>
<name>A0A5M6C4V0_9TREE</name>
<feature type="region of interest" description="Disordered" evidence="1">
    <location>
        <begin position="63"/>
        <end position="124"/>
    </location>
</feature>
<keyword evidence="3" id="KW-1185">Reference proteome</keyword>
<proteinExistence type="predicted"/>
<dbReference type="RefSeq" id="XP_031863066.1">
    <property type="nucleotide sequence ID" value="XM_032002727.1"/>
</dbReference>